<evidence type="ECO:0000313" key="4">
    <source>
        <dbReference type="Proteomes" id="UP000799753"/>
    </source>
</evidence>
<keyword evidence="4" id="KW-1185">Reference proteome</keyword>
<evidence type="ECO:0000256" key="2">
    <source>
        <dbReference type="SAM" id="SignalP"/>
    </source>
</evidence>
<organism evidence="3 4">
    <name type="scientific">Massarina eburnea CBS 473.64</name>
    <dbReference type="NCBI Taxonomy" id="1395130"/>
    <lineage>
        <taxon>Eukaryota</taxon>
        <taxon>Fungi</taxon>
        <taxon>Dikarya</taxon>
        <taxon>Ascomycota</taxon>
        <taxon>Pezizomycotina</taxon>
        <taxon>Dothideomycetes</taxon>
        <taxon>Pleosporomycetidae</taxon>
        <taxon>Pleosporales</taxon>
        <taxon>Massarineae</taxon>
        <taxon>Massarinaceae</taxon>
        <taxon>Massarina</taxon>
    </lineage>
</organism>
<dbReference type="AlphaFoldDB" id="A0A6A6S3L4"/>
<evidence type="ECO:0000256" key="1">
    <source>
        <dbReference type="SAM" id="MobiDB-lite"/>
    </source>
</evidence>
<keyword evidence="2" id="KW-0732">Signal</keyword>
<feature type="compositionally biased region" description="Basic and acidic residues" evidence="1">
    <location>
        <begin position="50"/>
        <end position="65"/>
    </location>
</feature>
<dbReference type="EMBL" id="MU006783">
    <property type="protein sequence ID" value="KAF2640998.1"/>
    <property type="molecule type" value="Genomic_DNA"/>
</dbReference>
<dbReference type="Proteomes" id="UP000799753">
    <property type="component" value="Unassembled WGS sequence"/>
</dbReference>
<sequence>MLFYKTTIIIAALAALGSAAPTPAASADQDMKRGDQDKRTPGEYYAYDPPIKERDPKEYYAYDPPIKERDPKEYYAYTAPMEKRDPKEYYAYTSPSNEDETN</sequence>
<protein>
    <submittedName>
        <fullName evidence="3">Uncharacterized protein</fullName>
    </submittedName>
</protein>
<feature type="region of interest" description="Disordered" evidence="1">
    <location>
        <begin position="18"/>
        <end position="65"/>
    </location>
</feature>
<reference evidence="3" key="1">
    <citation type="journal article" date="2020" name="Stud. Mycol.">
        <title>101 Dothideomycetes genomes: a test case for predicting lifestyles and emergence of pathogens.</title>
        <authorList>
            <person name="Haridas S."/>
            <person name="Albert R."/>
            <person name="Binder M."/>
            <person name="Bloem J."/>
            <person name="Labutti K."/>
            <person name="Salamov A."/>
            <person name="Andreopoulos B."/>
            <person name="Baker S."/>
            <person name="Barry K."/>
            <person name="Bills G."/>
            <person name="Bluhm B."/>
            <person name="Cannon C."/>
            <person name="Castanera R."/>
            <person name="Culley D."/>
            <person name="Daum C."/>
            <person name="Ezra D."/>
            <person name="Gonzalez J."/>
            <person name="Henrissat B."/>
            <person name="Kuo A."/>
            <person name="Liang C."/>
            <person name="Lipzen A."/>
            <person name="Lutzoni F."/>
            <person name="Magnuson J."/>
            <person name="Mondo S."/>
            <person name="Nolan M."/>
            <person name="Ohm R."/>
            <person name="Pangilinan J."/>
            <person name="Park H.-J."/>
            <person name="Ramirez L."/>
            <person name="Alfaro M."/>
            <person name="Sun H."/>
            <person name="Tritt A."/>
            <person name="Yoshinaga Y."/>
            <person name="Zwiers L.-H."/>
            <person name="Turgeon B."/>
            <person name="Goodwin S."/>
            <person name="Spatafora J."/>
            <person name="Crous P."/>
            <person name="Grigoriev I."/>
        </authorList>
    </citation>
    <scope>NUCLEOTIDE SEQUENCE</scope>
    <source>
        <strain evidence="3">CBS 473.64</strain>
    </source>
</reference>
<feature type="compositionally biased region" description="Basic and acidic residues" evidence="1">
    <location>
        <begin position="29"/>
        <end position="41"/>
    </location>
</feature>
<evidence type="ECO:0000313" key="3">
    <source>
        <dbReference type="EMBL" id="KAF2640998.1"/>
    </source>
</evidence>
<proteinExistence type="predicted"/>
<gene>
    <name evidence="3" type="ORF">P280DRAFT_299694</name>
</gene>
<feature type="chain" id="PRO_5025390612" evidence="2">
    <location>
        <begin position="20"/>
        <end position="102"/>
    </location>
</feature>
<name>A0A6A6S3L4_9PLEO</name>
<feature type="signal peptide" evidence="2">
    <location>
        <begin position="1"/>
        <end position="19"/>
    </location>
</feature>
<feature type="compositionally biased region" description="Low complexity" evidence="1">
    <location>
        <begin position="18"/>
        <end position="27"/>
    </location>
</feature>
<accession>A0A6A6S3L4</accession>